<evidence type="ECO:0000313" key="8">
    <source>
        <dbReference type="EMBL" id="MTV52911.1"/>
    </source>
</evidence>
<dbReference type="InterPro" id="IPR008826">
    <property type="entry name" value="Se-bd"/>
</dbReference>
<dbReference type="EC" id="1.8.3.4" evidence="3"/>
<feature type="signal peptide" evidence="7">
    <location>
        <begin position="1"/>
        <end position="29"/>
    </location>
</feature>
<accession>A0A6I3SUQ7</accession>
<proteinExistence type="inferred from homology"/>
<name>A0A6I3SUQ7_9BURK</name>
<evidence type="ECO:0000256" key="3">
    <source>
        <dbReference type="ARBA" id="ARBA00012510"/>
    </source>
</evidence>
<reference evidence="8 9" key="1">
    <citation type="submission" date="2019-11" db="EMBL/GenBank/DDBJ databases">
        <title>Type strains purchased from KCTC, JCM and DSMZ.</title>
        <authorList>
            <person name="Lu H."/>
        </authorList>
    </citation>
    <scope>NUCLEOTIDE SEQUENCE [LARGE SCALE GENOMIC DNA]</scope>
    <source>
        <strain evidence="8 9">KCTC 52429</strain>
    </source>
</reference>
<dbReference type="SUPFAM" id="SSF75011">
    <property type="entry name" value="3-carboxy-cis,cis-mucoante lactonizing enzyme"/>
    <property type="match status" value="1"/>
</dbReference>
<dbReference type="Gene3D" id="2.130.10.10">
    <property type="entry name" value="YVTN repeat-like/Quinoprotein amine dehydrogenase"/>
    <property type="match status" value="1"/>
</dbReference>
<gene>
    <name evidence="8" type="ORF">GM672_09230</name>
</gene>
<dbReference type="GO" id="GO:0018549">
    <property type="term" value="F:methanethiol oxidase activity"/>
    <property type="evidence" value="ECO:0007669"/>
    <property type="project" value="UniProtKB-EC"/>
</dbReference>
<dbReference type="Proteomes" id="UP000430634">
    <property type="component" value="Unassembled WGS sequence"/>
</dbReference>
<dbReference type="AlphaFoldDB" id="A0A6I3SUQ7"/>
<dbReference type="OrthoDB" id="9768634at2"/>
<evidence type="ECO:0000256" key="4">
    <source>
        <dbReference type="ARBA" id="ARBA00015601"/>
    </source>
</evidence>
<dbReference type="Pfam" id="PF05694">
    <property type="entry name" value="SBP56"/>
    <property type="match status" value="1"/>
</dbReference>
<evidence type="ECO:0000256" key="1">
    <source>
        <dbReference type="ARBA" id="ARBA00005177"/>
    </source>
</evidence>
<evidence type="ECO:0000256" key="2">
    <source>
        <dbReference type="ARBA" id="ARBA00005606"/>
    </source>
</evidence>
<comment type="catalytic activity">
    <reaction evidence="5">
        <text>methanethiol + O2 + H2O = hydrogen sulfide + formaldehyde + H2O2 + H(+)</text>
        <dbReference type="Rhea" id="RHEA:11812"/>
        <dbReference type="ChEBI" id="CHEBI:15377"/>
        <dbReference type="ChEBI" id="CHEBI:15378"/>
        <dbReference type="ChEBI" id="CHEBI:15379"/>
        <dbReference type="ChEBI" id="CHEBI:16007"/>
        <dbReference type="ChEBI" id="CHEBI:16240"/>
        <dbReference type="ChEBI" id="CHEBI:16842"/>
        <dbReference type="ChEBI" id="CHEBI:29919"/>
        <dbReference type="EC" id="1.8.3.4"/>
    </reaction>
</comment>
<dbReference type="PANTHER" id="PTHR23300">
    <property type="entry name" value="METHANETHIOL OXIDASE"/>
    <property type="match status" value="1"/>
</dbReference>
<evidence type="ECO:0000256" key="5">
    <source>
        <dbReference type="ARBA" id="ARBA00047539"/>
    </source>
</evidence>
<organism evidence="8 9">
    <name type="scientific">Pseudoduganella buxea</name>
    <dbReference type="NCBI Taxonomy" id="1949069"/>
    <lineage>
        <taxon>Bacteria</taxon>
        <taxon>Pseudomonadati</taxon>
        <taxon>Pseudomonadota</taxon>
        <taxon>Betaproteobacteria</taxon>
        <taxon>Burkholderiales</taxon>
        <taxon>Oxalobacteraceae</taxon>
        <taxon>Telluria group</taxon>
        <taxon>Pseudoduganella</taxon>
    </lineage>
</organism>
<keyword evidence="7" id="KW-0732">Signal</keyword>
<evidence type="ECO:0000256" key="6">
    <source>
        <dbReference type="SAM" id="MobiDB-lite"/>
    </source>
</evidence>
<dbReference type="GO" id="GO:0008430">
    <property type="term" value="F:selenium binding"/>
    <property type="evidence" value="ECO:0007669"/>
    <property type="project" value="InterPro"/>
</dbReference>
<dbReference type="InterPro" id="IPR015943">
    <property type="entry name" value="WD40/YVTN_repeat-like_dom_sf"/>
</dbReference>
<evidence type="ECO:0000313" key="9">
    <source>
        <dbReference type="Proteomes" id="UP000430634"/>
    </source>
</evidence>
<sequence>MSMKPSRALLACLVSSFLASALPPAPALADETCNSPYMANLIKGQEDFLHVWTLGVPGMGDGNDKLVTVDVNPKSKKYGKVIDVLPVPGRGEAHHMGFTDDRRHLWAGRLDDSKIFVFDVGTDPARPKLVKTISDLVGKSGYVGPHTFYPIPGRMLVGTLSNARDHGGATGLVVYNNKGEYVASYPIPTAMPGAKADGYGYDVAINPGKNAMLTSSFTGHKNYMADLGKLIADPAAMKQFGNTMVLWDFKAMRPTKVFDTPGAPLEIRWSLNEGDNWAITATALTSRLWLIRQDKAGQWQARDVAPIGDPAKTPLPVDISIAADGKSLWVNTFMDGKTRLFDLRDPAAPKQVYEKVTGKQVNMISQSWDGKRVYVTSSLLANWDKKGADNEQFLKLFSWDGKELREQWKIDFTKEALGRAHHMKFTARPAGSAPVDSTTIADRSGPPR</sequence>
<evidence type="ECO:0000256" key="7">
    <source>
        <dbReference type="SAM" id="SignalP"/>
    </source>
</evidence>
<feature type="chain" id="PRO_5026246850" description="Methanethiol oxidase" evidence="7">
    <location>
        <begin position="30"/>
        <end position="448"/>
    </location>
</feature>
<dbReference type="EMBL" id="WNKZ01000019">
    <property type="protein sequence ID" value="MTV52911.1"/>
    <property type="molecule type" value="Genomic_DNA"/>
</dbReference>
<protein>
    <recommendedName>
        <fullName evidence="4">Methanethiol oxidase</fullName>
        <ecNumber evidence="3">1.8.3.4</ecNumber>
    </recommendedName>
</protein>
<comment type="similarity">
    <text evidence="2">Belongs to the selenium-binding protein family.</text>
</comment>
<feature type="region of interest" description="Disordered" evidence="6">
    <location>
        <begin position="425"/>
        <end position="448"/>
    </location>
</feature>
<comment type="pathway">
    <text evidence="1">Organosulfur degradation.</text>
</comment>
<dbReference type="PANTHER" id="PTHR23300:SF0">
    <property type="entry name" value="METHANETHIOL OXIDASE"/>
    <property type="match status" value="1"/>
</dbReference>
<comment type="caution">
    <text evidence="8">The sequence shown here is derived from an EMBL/GenBank/DDBJ whole genome shotgun (WGS) entry which is preliminary data.</text>
</comment>